<comment type="subcellular location">
    <subcellularLocation>
        <location evidence="1">Cell membrane</location>
        <topology evidence="1">Multi-pass membrane protein</topology>
    </subcellularLocation>
</comment>
<feature type="transmembrane region" description="Helical" evidence="6">
    <location>
        <begin position="45"/>
        <end position="63"/>
    </location>
</feature>
<proteinExistence type="predicted"/>
<feature type="domain" description="Type II secretion system protein GspF" evidence="7">
    <location>
        <begin position="104"/>
        <end position="234"/>
    </location>
</feature>
<keyword evidence="5 6" id="KW-0472">Membrane</keyword>
<evidence type="ECO:0000256" key="6">
    <source>
        <dbReference type="SAM" id="Phobius"/>
    </source>
</evidence>
<feature type="transmembrane region" description="Helical" evidence="6">
    <location>
        <begin position="222"/>
        <end position="239"/>
    </location>
</feature>
<evidence type="ECO:0000256" key="3">
    <source>
        <dbReference type="ARBA" id="ARBA00022692"/>
    </source>
</evidence>
<name>A0ABQ1G5E7_9BACL</name>
<reference evidence="9" key="1">
    <citation type="journal article" date="2019" name="Int. J. Syst. Evol. Microbiol.">
        <title>The Global Catalogue of Microorganisms (GCM) 10K type strain sequencing project: providing services to taxonomists for standard genome sequencing and annotation.</title>
        <authorList>
            <consortium name="The Broad Institute Genomics Platform"/>
            <consortium name="The Broad Institute Genome Sequencing Center for Infectious Disease"/>
            <person name="Wu L."/>
            <person name="Ma J."/>
        </authorList>
    </citation>
    <scope>NUCLEOTIDE SEQUENCE [LARGE SCALE GENOMIC DNA]</scope>
    <source>
        <strain evidence="9">CGMCC 1.15044</strain>
    </source>
</reference>
<dbReference type="PANTHER" id="PTHR35007">
    <property type="entry name" value="INTEGRAL MEMBRANE PROTEIN-RELATED"/>
    <property type="match status" value="1"/>
</dbReference>
<accession>A0ABQ1G5E7</accession>
<evidence type="ECO:0000313" key="8">
    <source>
        <dbReference type="EMBL" id="GGA37329.1"/>
    </source>
</evidence>
<gene>
    <name evidence="8" type="ORF">GCM10010917_23120</name>
</gene>
<comment type="caution">
    <text evidence="8">The sequence shown here is derived from an EMBL/GenBank/DDBJ whole genome shotgun (WGS) entry which is preliminary data.</text>
</comment>
<dbReference type="EMBL" id="BMHF01000007">
    <property type="protein sequence ID" value="GGA37329.1"/>
    <property type="molecule type" value="Genomic_DNA"/>
</dbReference>
<keyword evidence="4 6" id="KW-1133">Transmembrane helix</keyword>
<dbReference type="Pfam" id="PF00482">
    <property type="entry name" value="T2SSF"/>
    <property type="match status" value="1"/>
</dbReference>
<dbReference type="InterPro" id="IPR018076">
    <property type="entry name" value="T2SS_GspF_dom"/>
</dbReference>
<sequence length="276" mass="30575">MGRPAAALMKKKVNMADRKTGRTGSPSGSTLPDYSEYVLTGSQKAASLLAGGMLLWGIGFLFFHSWYLALVLVLAAGVTPRIVSGFLLERRRRMLGIQFKQMLYSLSSSLAAGRSVENGFREAVKDLQFLYPDSNTDMIRELHIICARLEYGQPIEEALQDFSRRAKHEDIANFADVFSACKRTGGDLVEVIRRTSMLIGEKMEISMEIGVVLAQKRLESKLLLAAPIFFLAFMNLSSPDYMSPLYSGAGLVVSAAALVLFGVCFWLIRKIMNIRV</sequence>
<evidence type="ECO:0000259" key="7">
    <source>
        <dbReference type="Pfam" id="PF00482"/>
    </source>
</evidence>
<evidence type="ECO:0000256" key="2">
    <source>
        <dbReference type="ARBA" id="ARBA00022475"/>
    </source>
</evidence>
<evidence type="ECO:0000256" key="4">
    <source>
        <dbReference type="ARBA" id="ARBA00022989"/>
    </source>
</evidence>
<feature type="transmembrane region" description="Helical" evidence="6">
    <location>
        <begin position="69"/>
        <end position="88"/>
    </location>
</feature>
<keyword evidence="3 6" id="KW-0812">Transmembrane</keyword>
<keyword evidence="2" id="KW-1003">Cell membrane</keyword>
<protein>
    <recommendedName>
        <fullName evidence="7">Type II secretion system protein GspF domain-containing protein</fullName>
    </recommendedName>
</protein>
<dbReference type="Proteomes" id="UP000609323">
    <property type="component" value="Unassembled WGS sequence"/>
</dbReference>
<feature type="transmembrane region" description="Helical" evidence="6">
    <location>
        <begin position="245"/>
        <end position="268"/>
    </location>
</feature>
<keyword evidence="9" id="KW-1185">Reference proteome</keyword>
<evidence type="ECO:0000313" key="9">
    <source>
        <dbReference type="Proteomes" id="UP000609323"/>
    </source>
</evidence>
<evidence type="ECO:0000256" key="1">
    <source>
        <dbReference type="ARBA" id="ARBA00004651"/>
    </source>
</evidence>
<evidence type="ECO:0000256" key="5">
    <source>
        <dbReference type="ARBA" id="ARBA00023136"/>
    </source>
</evidence>
<organism evidence="8 9">
    <name type="scientific">Paenibacillus physcomitrellae</name>
    <dbReference type="NCBI Taxonomy" id="1619311"/>
    <lineage>
        <taxon>Bacteria</taxon>
        <taxon>Bacillati</taxon>
        <taxon>Bacillota</taxon>
        <taxon>Bacilli</taxon>
        <taxon>Bacillales</taxon>
        <taxon>Paenibacillaceae</taxon>
        <taxon>Paenibacillus</taxon>
    </lineage>
</organism>
<dbReference type="PANTHER" id="PTHR35007:SF1">
    <property type="entry name" value="PILUS ASSEMBLY PROTEIN"/>
    <property type="match status" value="1"/>
</dbReference>